<dbReference type="Pfam" id="PF12728">
    <property type="entry name" value="HTH_17"/>
    <property type="match status" value="1"/>
</dbReference>
<dbReference type="AlphaFoldDB" id="B1ZMH7"/>
<feature type="domain" description="Helix-turn-helix" evidence="1">
    <location>
        <begin position="142"/>
        <end position="189"/>
    </location>
</feature>
<evidence type="ECO:0000313" key="3">
    <source>
        <dbReference type="Proteomes" id="UP000007013"/>
    </source>
</evidence>
<dbReference type="HOGENOM" id="CLU_1395106_0_0_0"/>
<sequence length="195" mass="22974">MINFDFSNPILSRFGPDRAMRITRAPSRSAWRLAQCNHECLERRLRQLGPWVRIHAIARAVGWSKPTVMKFVRLGLLQRRQKQRGQRARMPAEVSTRSVMDLAEACRVMLEDPPCSARAYHRIRTRFEVLGPNGDYQTLPAFLTIEDVARYLRCTHTTVLRMIRAGEIYAEHRTPCRWEIRKKDLPRWAYKETRI</sequence>
<gene>
    <name evidence="2" type="ordered locus">Oter_1034</name>
</gene>
<accession>B1ZMH7</accession>
<dbReference type="InterPro" id="IPR041657">
    <property type="entry name" value="HTH_17"/>
</dbReference>
<evidence type="ECO:0000259" key="1">
    <source>
        <dbReference type="Pfam" id="PF12728"/>
    </source>
</evidence>
<dbReference type="EMBL" id="CP001032">
    <property type="protein sequence ID" value="ACB74322.1"/>
    <property type="molecule type" value="Genomic_DNA"/>
</dbReference>
<organism evidence="2 3">
    <name type="scientific">Opitutus terrae (strain DSM 11246 / JCM 15787 / PB90-1)</name>
    <dbReference type="NCBI Taxonomy" id="452637"/>
    <lineage>
        <taxon>Bacteria</taxon>
        <taxon>Pseudomonadati</taxon>
        <taxon>Verrucomicrobiota</taxon>
        <taxon>Opitutia</taxon>
        <taxon>Opitutales</taxon>
        <taxon>Opitutaceae</taxon>
        <taxon>Opitutus</taxon>
    </lineage>
</organism>
<dbReference type="InterPro" id="IPR010093">
    <property type="entry name" value="SinI_DNA-bd"/>
</dbReference>
<name>B1ZMH7_OPITP</name>
<dbReference type="KEGG" id="ote:Oter_1034"/>
<protein>
    <submittedName>
        <fullName evidence="2">DNA binding domain protein, excisionase family</fullName>
    </submittedName>
</protein>
<dbReference type="OrthoDB" id="1853825at2"/>
<evidence type="ECO:0000313" key="2">
    <source>
        <dbReference type="EMBL" id="ACB74322.1"/>
    </source>
</evidence>
<dbReference type="Proteomes" id="UP000007013">
    <property type="component" value="Chromosome"/>
</dbReference>
<reference evidence="2 3" key="1">
    <citation type="journal article" date="2011" name="J. Bacteriol.">
        <title>Genome sequence of the verrucomicrobium Opitutus terrae PB90-1, an abundant inhabitant of rice paddy soil ecosystems.</title>
        <authorList>
            <person name="van Passel M.W."/>
            <person name="Kant R."/>
            <person name="Palva A."/>
            <person name="Copeland A."/>
            <person name="Lucas S."/>
            <person name="Lapidus A."/>
            <person name="Glavina del Rio T."/>
            <person name="Pitluck S."/>
            <person name="Goltsman E."/>
            <person name="Clum A."/>
            <person name="Sun H."/>
            <person name="Schmutz J."/>
            <person name="Larimer F.W."/>
            <person name="Land M.L."/>
            <person name="Hauser L."/>
            <person name="Kyrpides N."/>
            <person name="Mikhailova N."/>
            <person name="Richardson P.P."/>
            <person name="Janssen P.H."/>
            <person name="de Vos W.M."/>
            <person name="Smidt H."/>
        </authorList>
    </citation>
    <scope>NUCLEOTIDE SEQUENCE [LARGE SCALE GENOMIC DNA]</scope>
    <source>
        <strain evidence="3">DSM 11246 / JCM 15787 / PB90-1</strain>
    </source>
</reference>
<dbReference type="NCBIfam" id="TIGR01764">
    <property type="entry name" value="excise"/>
    <property type="match status" value="1"/>
</dbReference>
<dbReference type="GO" id="GO:0003677">
    <property type="term" value="F:DNA binding"/>
    <property type="evidence" value="ECO:0007669"/>
    <property type="project" value="InterPro"/>
</dbReference>
<keyword evidence="3" id="KW-1185">Reference proteome</keyword>
<proteinExistence type="predicted"/>